<feature type="domain" description="BON" evidence="3">
    <location>
        <begin position="135"/>
        <end position="202"/>
    </location>
</feature>
<keyword evidence="5" id="KW-1185">Reference proteome</keyword>
<dbReference type="InterPro" id="IPR014004">
    <property type="entry name" value="Transpt-assoc_nodulatn_dom_bac"/>
</dbReference>
<dbReference type="PANTHER" id="PTHR34606:SF4">
    <property type="entry name" value="OUTER MEMBRANE LIPOPROTEIN DOLP"/>
    <property type="match status" value="1"/>
</dbReference>
<dbReference type="OrthoDB" id="5294487at2"/>
<feature type="compositionally biased region" description="Pro residues" evidence="2">
    <location>
        <begin position="223"/>
        <end position="232"/>
    </location>
</feature>
<keyword evidence="1" id="KW-0732">Signal</keyword>
<dbReference type="PROSITE" id="PS50914">
    <property type="entry name" value="BON"/>
    <property type="match status" value="2"/>
</dbReference>
<dbReference type="AlphaFoldDB" id="A0A318SE62"/>
<dbReference type="Proteomes" id="UP000247540">
    <property type="component" value="Unassembled WGS sequence"/>
</dbReference>
<reference evidence="4 5" key="1">
    <citation type="submission" date="2018-06" db="EMBL/GenBank/DDBJ databases">
        <title>Genomic Encyclopedia of Type Strains, Phase III (KMG-III): the genomes of soil and plant-associated and newly described type strains.</title>
        <authorList>
            <person name="Whitman W."/>
        </authorList>
    </citation>
    <scope>NUCLEOTIDE SEQUENCE [LARGE SCALE GENOMIC DNA]</scope>
    <source>
        <strain evidence="4 5">CECT 7646</strain>
    </source>
</reference>
<dbReference type="InterPro" id="IPR007055">
    <property type="entry name" value="BON_dom"/>
</dbReference>
<dbReference type="Pfam" id="PF04972">
    <property type="entry name" value="BON"/>
    <property type="match status" value="2"/>
</dbReference>
<evidence type="ECO:0000256" key="2">
    <source>
        <dbReference type="SAM" id="MobiDB-lite"/>
    </source>
</evidence>
<evidence type="ECO:0000256" key="1">
    <source>
        <dbReference type="ARBA" id="ARBA00022729"/>
    </source>
</evidence>
<evidence type="ECO:0000313" key="5">
    <source>
        <dbReference type="Proteomes" id="UP000247540"/>
    </source>
</evidence>
<dbReference type="PANTHER" id="PTHR34606">
    <property type="entry name" value="BON DOMAIN-CONTAINING PROTEIN"/>
    <property type="match status" value="1"/>
</dbReference>
<protein>
    <submittedName>
        <fullName evidence="4">Osmotically-inducible protein OsmY</fullName>
    </submittedName>
</protein>
<feature type="domain" description="BON" evidence="3">
    <location>
        <begin position="58"/>
        <end position="126"/>
    </location>
</feature>
<sequence>MTPPANIRSARALRLGCAALAAATLAGLLSGCFPLAVGGAAVAGFAAVDRRTAGTQIEDEAIENRTQRAISAGLSGDRVRINATSYNRQVLLTGEASTADERSKAEQLAARVENVRAVVNDIGVMAPATLSQRSNDTFITGKVKASLVDAKDISASAIKVVTERGVVYLLGRVTAREAKRSAEIARGVSGVLKVVRVFELVSEDELAQMGRQQPPAPVTSSAPPAPPPPPAAAAPANAAPITDAPPAVVVTPIR</sequence>
<feature type="region of interest" description="Disordered" evidence="2">
    <location>
        <begin position="208"/>
        <end position="239"/>
    </location>
</feature>
<dbReference type="SMART" id="SM00749">
    <property type="entry name" value="BON"/>
    <property type="match status" value="2"/>
</dbReference>
<organism evidence="4 5">
    <name type="scientific">Xylophilus ampelinus</name>
    <dbReference type="NCBI Taxonomy" id="54067"/>
    <lineage>
        <taxon>Bacteria</taxon>
        <taxon>Pseudomonadati</taxon>
        <taxon>Pseudomonadota</taxon>
        <taxon>Betaproteobacteria</taxon>
        <taxon>Burkholderiales</taxon>
        <taxon>Xylophilus</taxon>
    </lineage>
</organism>
<accession>A0A318SE62</accession>
<evidence type="ECO:0000313" key="4">
    <source>
        <dbReference type="EMBL" id="PYE75846.1"/>
    </source>
</evidence>
<dbReference type="EMBL" id="QJTC01000019">
    <property type="protein sequence ID" value="PYE75846.1"/>
    <property type="molecule type" value="Genomic_DNA"/>
</dbReference>
<dbReference type="Gene3D" id="3.30.1340.30">
    <property type="match status" value="1"/>
</dbReference>
<gene>
    <name evidence="4" type="ORF">DFQ15_11934</name>
</gene>
<dbReference type="RefSeq" id="WP_082448605.1">
    <property type="nucleotide sequence ID" value="NZ_JAMOFZ010000023.1"/>
</dbReference>
<comment type="caution">
    <text evidence="4">The sequence shown here is derived from an EMBL/GenBank/DDBJ whole genome shotgun (WGS) entry which is preliminary data.</text>
</comment>
<evidence type="ECO:0000259" key="3">
    <source>
        <dbReference type="PROSITE" id="PS50914"/>
    </source>
</evidence>
<proteinExistence type="predicted"/>
<dbReference type="InterPro" id="IPR051686">
    <property type="entry name" value="Lipoprotein_DolP"/>
</dbReference>
<name>A0A318SE62_9BURK</name>